<dbReference type="PANTHER" id="PTHR24421:SF10">
    <property type="entry name" value="NITRATE_NITRITE SENSOR PROTEIN NARQ"/>
    <property type="match status" value="1"/>
</dbReference>
<feature type="domain" description="Histidine kinase/HSP90-like ATPase" evidence="10">
    <location>
        <begin position="293"/>
        <end position="384"/>
    </location>
</feature>
<dbReference type="CDD" id="cd16917">
    <property type="entry name" value="HATPase_UhpB-NarQ-NarX-like"/>
    <property type="match status" value="1"/>
</dbReference>
<evidence type="ECO:0000256" key="5">
    <source>
        <dbReference type="ARBA" id="ARBA00022741"/>
    </source>
</evidence>
<keyword evidence="3" id="KW-0597">Phosphoprotein</keyword>
<evidence type="ECO:0000259" key="10">
    <source>
        <dbReference type="SMART" id="SM00387"/>
    </source>
</evidence>
<dbReference type="Gene3D" id="3.30.565.10">
    <property type="entry name" value="Histidine kinase-like ATPase, C-terminal domain"/>
    <property type="match status" value="1"/>
</dbReference>
<evidence type="ECO:0000313" key="11">
    <source>
        <dbReference type="EMBL" id="MBO3742886.1"/>
    </source>
</evidence>
<keyword evidence="7" id="KW-0067">ATP-binding</keyword>
<keyword evidence="4" id="KW-0808">Transferase</keyword>
<feature type="transmembrane region" description="Helical" evidence="9">
    <location>
        <begin position="58"/>
        <end position="75"/>
    </location>
</feature>
<dbReference type="EMBL" id="JAGFNS010000032">
    <property type="protein sequence ID" value="MBO3742886.1"/>
    <property type="molecule type" value="Genomic_DNA"/>
</dbReference>
<keyword evidence="6 11" id="KW-0418">Kinase</keyword>
<evidence type="ECO:0000256" key="6">
    <source>
        <dbReference type="ARBA" id="ARBA00022777"/>
    </source>
</evidence>
<dbReference type="Proteomes" id="UP000679690">
    <property type="component" value="Unassembled WGS sequence"/>
</dbReference>
<protein>
    <recommendedName>
        <fullName evidence="2">histidine kinase</fullName>
        <ecNumber evidence="2">2.7.13.3</ecNumber>
    </recommendedName>
</protein>
<dbReference type="InterPro" id="IPR011712">
    <property type="entry name" value="Sig_transdc_His_kin_sub3_dim/P"/>
</dbReference>
<feature type="transmembrane region" description="Helical" evidence="9">
    <location>
        <begin position="12"/>
        <end position="30"/>
    </location>
</feature>
<keyword evidence="9" id="KW-1133">Transmembrane helix</keyword>
<keyword evidence="9" id="KW-0812">Transmembrane</keyword>
<evidence type="ECO:0000313" key="12">
    <source>
        <dbReference type="Proteomes" id="UP000679690"/>
    </source>
</evidence>
<keyword evidence="9" id="KW-0472">Membrane</keyword>
<sequence>MLRDVVRRISWSDVALAAAFVVFALLEELLIRMPGGWWPFLLAVYAVLILVRRQFPLTAMAPHGIVVINTFYVEFSFDGEKTVNFRLWQVVAMVICSYAVGRWVPPSGPDRRVTRRGLTGALLIAYTVVSYYLNNPGDPMADIFFPGTPYVLGIVVAAQARKLAEAAAVRAEFRERQAREAIMEERVRIARELHDMVAHSVTVMVIQAGVVRRRMDAELPVDPQLLRGIEEAGRDAVVELRRTLGLLRGEGGDGTAQAPAGLERLEDLVGQVREAGLRVTVQREGDPVPLLPAVDLSAYRILQEALTNVLRHAHASHAELTVDYRADGLHLGVVNDGPPAAPATGGGQGLIGMRERVTLFGGDLTAGPRPGGGFSVTARLPVTAREARP</sequence>
<keyword evidence="12" id="KW-1185">Reference proteome</keyword>
<keyword evidence="5" id="KW-0547">Nucleotide-binding</keyword>
<dbReference type="Gene3D" id="1.20.5.1930">
    <property type="match status" value="1"/>
</dbReference>
<reference evidence="11 12" key="1">
    <citation type="submission" date="2021-03" db="EMBL/GenBank/DDBJ databases">
        <title>Actinoplanes flavus sp. nov., a novel actinomycete isolated from Coconut Palm rhizosphere soil.</title>
        <authorList>
            <person name="Luo X."/>
        </authorList>
    </citation>
    <scope>NUCLEOTIDE SEQUENCE [LARGE SCALE GENOMIC DNA]</scope>
    <source>
        <strain evidence="11 12">NEAU-H7</strain>
    </source>
</reference>
<dbReference type="SMART" id="SM00387">
    <property type="entry name" value="HATPase_c"/>
    <property type="match status" value="1"/>
</dbReference>
<proteinExistence type="predicted"/>
<dbReference type="InterPro" id="IPR036890">
    <property type="entry name" value="HATPase_C_sf"/>
</dbReference>
<dbReference type="GO" id="GO:0016301">
    <property type="term" value="F:kinase activity"/>
    <property type="evidence" value="ECO:0007669"/>
    <property type="project" value="UniProtKB-KW"/>
</dbReference>
<comment type="catalytic activity">
    <reaction evidence="1">
        <text>ATP + protein L-histidine = ADP + protein N-phospho-L-histidine.</text>
        <dbReference type="EC" id="2.7.13.3"/>
    </reaction>
</comment>
<dbReference type="EC" id="2.7.13.3" evidence="2"/>
<dbReference type="InterPro" id="IPR003594">
    <property type="entry name" value="HATPase_dom"/>
</dbReference>
<keyword evidence="8" id="KW-0902">Two-component regulatory system</keyword>
<feature type="transmembrane region" description="Helical" evidence="9">
    <location>
        <begin position="87"/>
        <end position="105"/>
    </location>
</feature>
<dbReference type="Pfam" id="PF02518">
    <property type="entry name" value="HATPase_c"/>
    <property type="match status" value="1"/>
</dbReference>
<dbReference type="SUPFAM" id="SSF55874">
    <property type="entry name" value="ATPase domain of HSP90 chaperone/DNA topoisomerase II/histidine kinase"/>
    <property type="match status" value="1"/>
</dbReference>
<comment type="caution">
    <text evidence="11">The sequence shown here is derived from an EMBL/GenBank/DDBJ whole genome shotgun (WGS) entry which is preliminary data.</text>
</comment>
<evidence type="ECO:0000256" key="4">
    <source>
        <dbReference type="ARBA" id="ARBA00022679"/>
    </source>
</evidence>
<dbReference type="Pfam" id="PF07730">
    <property type="entry name" value="HisKA_3"/>
    <property type="match status" value="1"/>
</dbReference>
<evidence type="ECO:0000256" key="3">
    <source>
        <dbReference type="ARBA" id="ARBA00022553"/>
    </source>
</evidence>
<evidence type="ECO:0000256" key="2">
    <source>
        <dbReference type="ARBA" id="ARBA00012438"/>
    </source>
</evidence>
<dbReference type="PANTHER" id="PTHR24421">
    <property type="entry name" value="NITRATE/NITRITE SENSOR PROTEIN NARX-RELATED"/>
    <property type="match status" value="1"/>
</dbReference>
<evidence type="ECO:0000256" key="9">
    <source>
        <dbReference type="SAM" id="Phobius"/>
    </source>
</evidence>
<gene>
    <name evidence="11" type="ORF">J5X75_35800</name>
</gene>
<feature type="transmembrane region" description="Helical" evidence="9">
    <location>
        <begin position="117"/>
        <end position="133"/>
    </location>
</feature>
<name>A0ABS3UWE4_9ACTN</name>
<evidence type="ECO:0000256" key="1">
    <source>
        <dbReference type="ARBA" id="ARBA00000085"/>
    </source>
</evidence>
<evidence type="ECO:0000256" key="8">
    <source>
        <dbReference type="ARBA" id="ARBA00023012"/>
    </source>
</evidence>
<dbReference type="RefSeq" id="WP_208472082.1">
    <property type="nucleotide sequence ID" value="NZ_JAGFNS010000032.1"/>
</dbReference>
<dbReference type="InterPro" id="IPR050482">
    <property type="entry name" value="Sensor_HK_TwoCompSys"/>
</dbReference>
<accession>A0ABS3UWE4</accession>
<evidence type="ECO:0000256" key="7">
    <source>
        <dbReference type="ARBA" id="ARBA00022840"/>
    </source>
</evidence>
<organism evidence="11 12">
    <name type="scientific">Actinoplanes flavus</name>
    <dbReference type="NCBI Taxonomy" id="2820290"/>
    <lineage>
        <taxon>Bacteria</taxon>
        <taxon>Bacillati</taxon>
        <taxon>Actinomycetota</taxon>
        <taxon>Actinomycetes</taxon>
        <taxon>Micromonosporales</taxon>
        <taxon>Micromonosporaceae</taxon>
        <taxon>Actinoplanes</taxon>
    </lineage>
</organism>
<feature type="transmembrane region" description="Helical" evidence="9">
    <location>
        <begin position="36"/>
        <end position="51"/>
    </location>
</feature>